<protein>
    <submittedName>
        <fullName evidence="1">Uncharacterized protein</fullName>
    </submittedName>
</protein>
<accession>A0A7C5EL36</accession>
<proteinExistence type="predicted"/>
<reference evidence="1" key="1">
    <citation type="journal article" date="2020" name="mSystems">
        <title>Genome- and Community-Level Interaction Insights into Carbon Utilization and Element Cycling Functions of Hydrothermarchaeota in Hydrothermal Sediment.</title>
        <authorList>
            <person name="Zhou Z."/>
            <person name="Liu Y."/>
            <person name="Xu W."/>
            <person name="Pan J."/>
            <person name="Luo Z.H."/>
            <person name="Li M."/>
        </authorList>
    </citation>
    <scope>NUCLEOTIDE SEQUENCE [LARGE SCALE GENOMIC DNA]</scope>
    <source>
        <strain evidence="1">SpSt-853</strain>
    </source>
</reference>
<comment type="caution">
    <text evidence="1">The sequence shown here is derived from an EMBL/GenBank/DDBJ whole genome shotgun (WGS) entry which is preliminary data.</text>
</comment>
<dbReference type="EMBL" id="DTKJ01000015">
    <property type="protein sequence ID" value="HGZ10980.1"/>
    <property type="molecule type" value="Genomic_DNA"/>
</dbReference>
<name>A0A7C5EL36_9BACT</name>
<evidence type="ECO:0000313" key="1">
    <source>
        <dbReference type="EMBL" id="HGZ10980.1"/>
    </source>
</evidence>
<organism evidence="1">
    <name type="scientific">Desulfobacca acetoxidans</name>
    <dbReference type="NCBI Taxonomy" id="60893"/>
    <lineage>
        <taxon>Bacteria</taxon>
        <taxon>Pseudomonadati</taxon>
        <taxon>Thermodesulfobacteriota</taxon>
        <taxon>Desulfobaccia</taxon>
        <taxon>Desulfobaccales</taxon>
        <taxon>Desulfobaccaceae</taxon>
        <taxon>Desulfobacca</taxon>
    </lineage>
</organism>
<dbReference type="AlphaFoldDB" id="A0A7C5EL36"/>
<gene>
    <name evidence="1" type="ORF">ENW48_02020</name>
</gene>
<sequence length="119" mass="13007">MLKTTSRVGIGAWLCLLLVVLLSGTLAVPSGQSQEHSGGPGRKGVSGKSAYVILSGEFFEALEKLSRSEVVTGDRQEQLLEQIAVAQRFTVRTNLALMEQNEKIIRLLEEIRNQGARAR</sequence>